<evidence type="ECO:0000256" key="2">
    <source>
        <dbReference type="SAM" id="Phobius"/>
    </source>
</evidence>
<feature type="compositionally biased region" description="Polar residues" evidence="1">
    <location>
        <begin position="343"/>
        <end position="355"/>
    </location>
</feature>
<proteinExistence type="predicted"/>
<feature type="transmembrane region" description="Helical" evidence="2">
    <location>
        <begin position="215"/>
        <end position="237"/>
    </location>
</feature>
<evidence type="ECO:0000313" key="4">
    <source>
        <dbReference type="EMBL" id="TFK18001.1"/>
    </source>
</evidence>
<evidence type="ECO:0000256" key="1">
    <source>
        <dbReference type="SAM" id="MobiDB-lite"/>
    </source>
</evidence>
<keyword evidence="2" id="KW-1133">Transmembrane helix</keyword>
<feature type="domain" description="DUF6533" evidence="3">
    <location>
        <begin position="32"/>
        <end position="73"/>
    </location>
</feature>
<dbReference type="Pfam" id="PF20151">
    <property type="entry name" value="DUF6533"/>
    <property type="match status" value="1"/>
</dbReference>
<feature type="region of interest" description="Disordered" evidence="1">
    <location>
        <begin position="343"/>
        <end position="363"/>
    </location>
</feature>
<feature type="transmembrane region" description="Helical" evidence="2">
    <location>
        <begin position="168"/>
        <end position="186"/>
    </location>
</feature>
<dbReference type="InterPro" id="IPR045340">
    <property type="entry name" value="DUF6533"/>
</dbReference>
<feature type="region of interest" description="Disordered" evidence="1">
    <location>
        <begin position="397"/>
        <end position="422"/>
    </location>
</feature>
<feature type="transmembrane region" description="Helical" evidence="2">
    <location>
        <begin position="64"/>
        <end position="84"/>
    </location>
</feature>
<organism evidence="4 5">
    <name type="scientific">Coprinopsis marcescibilis</name>
    <name type="common">Agaric fungus</name>
    <name type="synonym">Psathyrella marcescibilis</name>
    <dbReference type="NCBI Taxonomy" id="230819"/>
    <lineage>
        <taxon>Eukaryota</taxon>
        <taxon>Fungi</taxon>
        <taxon>Dikarya</taxon>
        <taxon>Basidiomycota</taxon>
        <taxon>Agaricomycotina</taxon>
        <taxon>Agaricomycetes</taxon>
        <taxon>Agaricomycetidae</taxon>
        <taxon>Agaricales</taxon>
        <taxon>Agaricineae</taxon>
        <taxon>Psathyrellaceae</taxon>
        <taxon>Coprinopsis</taxon>
    </lineage>
</organism>
<reference evidence="4 5" key="1">
    <citation type="journal article" date="2019" name="Nat. Ecol. Evol.">
        <title>Megaphylogeny resolves global patterns of mushroom evolution.</title>
        <authorList>
            <person name="Varga T."/>
            <person name="Krizsan K."/>
            <person name="Foldi C."/>
            <person name="Dima B."/>
            <person name="Sanchez-Garcia M."/>
            <person name="Sanchez-Ramirez S."/>
            <person name="Szollosi G.J."/>
            <person name="Szarkandi J.G."/>
            <person name="Papp V."/>
            <person name="Albert L."/>
            <person name="Andreopoulos W."/>
            <person name="Angelini C."/>
            <person name="Antonin V."/>
            <person name="Barry K.W."/>
            <person name="Bougher N.L."/>
            <person name="Buchanan P."/>
            <person name="Buyck B."/>
            <person name="Bense V."/>
            <person name="Catcheside P."/>
            <person name="Chovatia M."/>
            <person name="Cooper J."/>
            <person name="Damon W."/>
            <person name="Desjardin D."/>
            <person name="Finy P."/>
            <person name="Geml J."/>
            <person name="Haridas S."/>
            <person name="Hughes K."/>
            <person name="Justo A."/>
            <person name="Karasinski D."/>
            <person name="Kautmanova I."/>
            <person name="Kiss B."/>
            <person name="Kocsube S."/>
            <person name="Kotiranta H."/>
            <person name="LaButti K.M."/>
            <person name="Lechner B.E."/>
            <person name="Liimatainen K."/>
            <person name="Lipzen A."/>
            <person name="Lukacs Z."/>
            <person name="Mihaltcheva S."/>
            <person name="Morgado L.N."/>
            <person name="Niskanen T."/>
            <person name="Noordeloos M.E."/>
            <person name="Ohm R.A."/>
            <person name="Ortiz-Santana B."/>
            <person name="Ovrebo C."/>
            <person name="Racz N."/>
            <person name="Riley R."/>
            <person name="Savchenko A."/>
            <person name="Shiryaev A."/>
            <person name="Soop K."/>
            <person name="Spirin V."/>
            <person name="Szebenyi C."/>
            <person name="Tomsovsky M."/>
            <person name="Tulloss R.E."/>
            <person name="Uehling J."/>
            <person name="Grigoriev I.V."/>
            <person name="Vagvolgyi C."/>
            <person name="Papp T."/>
            <person name="Martin F.M."/>
            <person name="Miettinen O."/>
            <person name="Hibbett D.S."/>
            <person name="Nagy L.G."/>
        </authorList>
    </citation>
    <scope>NUCLEOTIDE SEQUENCE [LARGE SCALE GENOMIC DNA]</scope>
    <source>
        <strain evidence="4 5">CBS 121175</strain>
    </source>
</reference>
<feature type="transmembrane region" description="Helical" evidence="2">
    <location>
        <begin position="129"/>
        <end position="148"/>
    </location>
</feature>
<dbReference type="EMBL" id="ML210442">
    <property type="protein sequence ID" value="TFK18001.1"/>
    <property type="molecule type" value="Genomic_DNA"/>
</dbReference>
<gene>
    <name evidence="4" type="ORF">FA15DRAFT_760838</name>
</gene>
<keyword evidence="5" id="KW-1185">Reference proteome</keyword>
<evidence type="ECO:0000313" key="5">
    <source>
        <dbReference type="Proteomes" id="UP000307440"/>
    </source>
</evidence>
<feature type="compositionally biased region" description="Polar residues" evidence="1">
    <location>
        <begin position="397"/>
        <end position="406"/>
    </location>
</feature>
<protein>
    <recommendedName>
        <fullName evidence="3">DUF6533 domain-containing protein</fullName>
    </recommendedName>
</protein>
<dbReference type="AlphaFoldDB" id="A0A5C3KDC6"/>
<evidence type="ECO:0000259" key="3">
    <source>
        <dbReference type="Pfam" id="PF20151"/>
    </source>
</evidence>
<name>A0A5C3KDC6_COPMA</name>
<keyword evidence="2" id="KW-0472">Membrane</keyword>
<sequence length="422" mass="47026">MSNIPSCAPPLTQKSLPKCTSDTSLKRLEFSLQFASLAILYFDYLLTLGDEIKYIWLRKWKMSTLFYFFCRYALVANVLYMLAISEDITGVNCNTGYIICGVLSILGHIGIIAVWTLRTCAVYNNNKYLLAFFTACGASVIILLIYRAPFIRCKGARDMSAVLGANGAIMLFIEIFSFLLAGWKALKMIQESKRANAVKTADDAQNQQKRTLYDIILSQGIWYIFAVSAISAAQMILNFTYKTGFISRLLNGLKLPLSGFLTARFVLKLRAYRPMDPRPNAAHTTTGTGTIPPLQFQRASMLNEWAGDIKNGRRNSADSMFDDDHSSGPSGMRMEKIQLSDKGTVTDTLHSNSTSTKRRRKHADEEFKIGDTLDLKAKAKGSDDALDISHIRTIGSGFNSDISSPSPMDFADADNLKHRRKT</sequence>
<dbReference type="OrthoDB" id="3267855at2759"/>
<keyword evidence="2" id="KW-0812">Transmembrane</keyword>
<accession>A0A5C3KDC6</accession>
<feature type="transmembrane region" description="Helical" evidence="2">
    <location>
        <begin position="96"/>
        <end position="117"/>
    </location>
</feature>
<dbReference type="Proteomes" id="UP000307440">
    <property type="component" value="Unassembled WGS sequence"/>
</dbReference>